<sequence length="64" mass="6898">MPHSRVMSLESRSIFKGFCAISGLNFRTKSVTVTADSELKAESILDMEAAKSPAITRPATPTGR</sequence>
<accession>A0A941W3A0</accession>
<protein>
    <submittedName>
        <fullName evidence="1">Uncharacterized protein</fullName>
    </submittedName>
</protein>
<reference evidence="1" key="1">
    <citation type="journal article" date="2021" name="ISME J.">
        <title>Fine-scale metabolic discontinuity in a stratified prokaryote microbiome of a Red Sea deep halocline.</title>
        <authorList>
            <person name="Michoud G."/>
            <person name="Ngugi D.K."/>
            <person name="Barozzi A."/>
            <person name="Merlino G."/>
            <person name="Calleja M.L."/>
            <person name="Delgado-Huertas A."/>
            <person name="Moran X.A.G."/>
            <person name="Daffonchio D."/>
        </authorList>
    </citation>
    <scope>NUCLEOTIDE SEQUENCE</scope>
    <source>
        <strain evidence="1">SuakinDeep_MAG55_1</strain>
    </source>
</reference>
<organism evidence="1 2">
    <name type="scientific">Candidatus Scalindua arabica</name>
    <dbReference type="NCBI Taxonomy" id="1127984"/>
    <lineage>
        <taxon>Bacteria</taxon>
        <taxon>Pseudomonadati</taxon>
        <taxon>Planctomycetota</taxon>
        <taxon>Candidatus Brocadiia</taxon>
        <taxon>Candidatus Brocadiales</taxon>
        <taxon>Candidatus Scalinduaceae</taxon>
        <taxon>Candidatus Scalindua</taxon>
    </lineage>
</organism>
<name>A0A941W3A0_9BACT</name>
<dbReference type="Proteomes" id="UP000722750">
    <property type="component" value="Unassembled WGS sequence"/>
</dbReference>
<proteinExistence type="predicted"/>
<dbReference type="AlphaFoldDB" id="A0A941W3A0"/>
<dbReference type="EMBL" id="JAANXD010000060">
    <property type="protein sequence ID" value="MBS1258399.1"/>
    <property type="molecule type" value="Genomic_DNA"/>
</dbReference>
<evidence type="ECO:0000313" key="1">
    <source>
        <dbReference type="EMBL" id="MBS1258399.1"/>
    </source>
</evidence>
<comment type="caution">
    <text evidence="1">The sequence shown here is derived from an EMBL/GenBank/DDBJ whole genome shotgun (WGS) entry which is preliminary data.</text>
</comment>
<gene>
    <name evidence="1" type="ORF">MAG551_01458</name>
</gene>
<evidence type="ECO:0000313" key="2">
    <source>
        <dbReference type="Proteomes" id="UP000722750"/>
    </source>
</evidence>